<evidence type="ECO:0000256" key="1">
    <source>
        <dbReference type="SAM" id="MobiDB-lite"/>
    </source>
</evidence>
<dbReference type="AlphaFoldDB" id="T1GY63"/>
<feature type="compositionally biased region" description="Basic and acidic residues" evidence="1">
    <location>
        <begin position="123"/>
        <end position="139"/>
    </location>
</feature>
<sequence>MFLAKREKALSLPTFGEEEDVQKTHITSFVKSKKSTTSNEDKSKAFSTLDFEEFEDFGDRSHKLGPVFHGIVKNIRRNVNNGLNEGGDKTKGLLIKRDTEEKEISENEKEHPHPQQNHHPHQTHHEEENMVETESDRTEATESIGFRVLEFFGTIAGLVWGVMTNVMKFVASGSSAAAGASSGGSS</sequence>
<feature type="region of interest" description="Disordered" evidence="1">
    <location>
        <begin position="100"/>
        <end position="139"/>
    </location>
</feature>
<proteinExistence type="predicted"/>
<organism evidence="2 3">
    <name type="scientific">Megaselia scalaris</name>
    <name type="common">Humpbacked fly</name>
    <name type="synonym">Phora scalaris</name>
    <dbReference type="NCBI Taxonomy" id="36166"/>
    <lineage>
        <taxon>Eukaryota</taxon>
        <taxon>Metazoa</taxon>
        <taxon>Ecdysozoa</taxon>
        <taxon>Arthropoda</taxon>
        <taxon>Hexapoda</taxon>
        <taxon>Insecta</taxon>
        <taxon>Pterygota</taxon>
        <taxon>Neoptera</taxon>
        <taxon>Endopterygota</taxon>
        <taxon>Diptera</taxon>
        <taxon>Brachycera</taxon>
        <taxon>Muscomorpha</taxon>
        <taxon>Platypezoidea</taxon>
        <taxon>Phoridae</taxon>
        <taxon>Megaseliini</taxon>
        <taxon>Megaselia</taxon>
    </lineage>
</organism>
<evidence type="ECO:0000313" key="2">
    <source>
        <dbReference type="EnsemblMetazoa" id="MESCA008785-PA"/>
    </source>
</evidence>
<accession>T1GY63</accession>
<reference evidence="2" key="2">
    <citation type="submission" date="2015-06" db="UniProtKB">
        <authorList>
            <consortium name="EnsemblMetazoa"/>
        </authorList>
    </citation>
    <scope>IDENTIFICATION</scope>
</reference>
<dbReference type="EMBL" id="CAQQ02118239">
    <property type="status" value="NOT_ANNOTATED_CDS"/>
    <property type="molecule type" value="Genomic_DNA"/>
</dbReference>
<name>T1GY63_MEGSC</name>
<protein>
    <submittedName>
        <fullName evidence="2">Uncharacterized protein</fullName>
    </submittedName>
</protein>
<dbReference type="HOGENOM" id="CLU_1456025_0_0_1"/>
<dbReference type="EMBL" id="CAQQ02118238">
    <property type="status" value="NOT_ANNOTATED_CDS"/>
    <property type="molecule type" value="Genomic_DNA"/>
</dbReference>
<dbReference type="EnsemblMetazoa" id="MESCA008785-RA">
    <property type="protein sequence ID" value="MESCA008785-PA"/>
    <property type="gene ID" value="MESCA008785"/>
</dbReference>
<reference evidence="3" key="1">
    <citation type="submission" date="2013-02" db="EMBL/GenBank/DDBJ databases">
        <authorList>
            <person name="Hughes D."/>
        </authorList>
    </citation>
    <scope>NUCLEOTIDE SEQUENCE</scope>
    <source>
        <strain>Durham</strain>
        <strain evidence="3">NC isolate 2 -- Noor lab</strain>
    </source>
</reference>
<dbReference type="Proteomes" id="UP000015102">
    <property type="component" value="Unassembled WGS sequence"/>
</dbReference>
<keyword evidence="3" id="KW-1185">Reference proteome</keyword>
<feature type="compositionally biased region" description="Basic and acidic residues" evidence="1">
    <location>
        <begin position="100"/>
        <end position="113"/>
    </location>
</feature>
<evidence type="ECO:0000313" key="3">
    <source>
        <dbReference type="Proteomes" id="UP000015102"/>
    </source>
</evidence>